<gene>
    <name evidence="1" type="ORF">NSCAC_0563</name>
</gene>
<reference evidence="1 2" key="1">
    <citation type="submission" date="2020-03" db="EMBL/GenBank/DDBJ databases">
        <authorList>
            <person name="Picone N."/>
        </authorList>
    </citation>
    <scope>NUCLEOTIDE SEQUENCE [LARGE SCALE GENOMIC DNA]</scope>
    <source>
        <strain evidence="1">NSCAC1</strain>
    </source>
</reference>
<proteinExistence type="predicted"/>
<accession>A0A7G1Q8G6</accession>
<dbReference type="AlphaFoldDB" id="A0A7G1Q8G6"/>
<dbReference type="InterPro" id="IPR046596">
    <property type="entry name" value="DUF6655"/>
</dbReference>
<organism evidence="1 2">
    <name type="scientific">Candidatus Nitrosacidococcus tergens</name>
    <dbReference type="NCBI Taxonomy" id="553981"/>
    <lineage>
        <taxon>Bacteria</taxon>
        <taxon>Pseudomonadati</taxon>
        <taxon>Pseudomonadota</taxon>
        <taxon>Gammaproteobacteria</taxon>
        <taxon>Chromatiales</taxon>
        <taxon>Chromatiaceae</taxon>
        <taxon>Candidatus Nitrosacidococcus</taxon>
    </lineage>
</organism>
<evidence type="ECO:0000313" key="1">
    <source>
        <dbReference type="EMBL" id="CAB1275231.1"/>
    </source>
</evidence>
<dbReference type="Pfam" id="PF20360">
    <property type="entry name" value="DUF6655"/>
    <property type="match status" value="1"/>
</dbReference>
<evidence type="ECO:0000313" key="2">
    <source>
        <dbReference type="Proteomes" id="UP000516072"/>
    </source>
</evidence>
<sequence length="195" mass="21847">MFSGCTTTVNETLPSRTATEELLISTAVDHSVVDLNFNIPERAKIWLDTNALPIYKDSGKNQDILYAISAIKAQLLKQGGRLAKDEKEADLIMEARVGALSIDKIERLIGIPSFSVPVPLSGTFKTPEIAFFKKENMRGIAKLAFFIYDAKTGELRNFSVPIYGDSYYIHVHTPIHNWFKNDLIPTVHEMESSKN</sequence>
<dbReference type="Proteomes" id="UP000516072">
    <property type="component" value="Chromosome"/>
</dbReference>
<dbReference type="EMBL" id="LR778175">
    <property type="protein sequence ID" value="CAB1275231.1"/>
    <property type="molecule type" value="Genomic_DNA"/>
</dbReference>
<name>A0A7G1Q8G6_9GAMM</name>
<protein>
    <submittedName>
        <fullName evidence="1">Uncharacterized protein</fullName>
    </submittedName>
</protein>
<keyword evidence="2" id="KW-1185">Reference proteome</keyword>
<dbReference type="KEGG" id="ntg:NSCAC_0563"/>
<dbReference type="RefSeq" id="WP_197744909.1">
    <property type="nucleotide sequence ID" value="NZ_LR778175.1"/>
</dbReference>